<keyword evidence="2" id="KW-1185">Reference proteome</keyword>
<proteinExistence type="predicted"/>
<dbReference type="Proteomes" id="UP000190395">
    <property type="component" value="Unassembled WGS sequence"/>
</dbReference>
<gene>
    <name evidence="1" type="ORF">SAMN02745152_01087</name>
</gene>
<dbReference type="RefSeq" id="WP_078930842.1">
    <property type="nucleotide sequence ID" value="NZ_FUXC01000005.1"/>
</dbReference>
<protein>
    <submittedName>
        <fullName evidence="1">Uncharacterized protein</fullName>
    </submittedName>
</protein>
<sequence>MGEIKTNKIEYVDVVSKPVGITYEKVQVLGIYCWQYEKNEKRAAFFLPRLSFNTNTDYLKKLYPSISTDKDLKGKGIFTSLWKIEKFYNKVSILHPEEVLYNDFATLSAFKAWVETDPNLNEKKQKNEEEFLQVYALTDEARFAKYKCTEVQNSAATAYYSLKEILESEDMLESRA</sequence>
<organism evidence="1 2">
    <name type="scientific">Treponema berlinense</name>
    <dbReference type="NCBI Taxonomy" id="225004"/>
    <lineage>
        <taxon>Bacteria</taxon>
        <taxon>Pseudomonadati</taxon>
        <taxon>Spirochaetota</taxon>
        <taxon>Spirochaetia</taxon>
        <taxon>Spirochaetales</taxon>
        <taxon>Treponemataceae</taxon>
        <taxon>Treponema</taxon>
    </lineage>
</organism>
<name>A0A1T4N4A8_9SPIR</name>
<accession>A0A1T4N4A8</accession>
<reference evidence="1 2" key="1">
    <citation type="submission" date="2017-02" db="EMBL/GenBank/DDBJ databases">
        <authorList>
            <person name="Peterson S.W."/>
        </authorList>
    </citation>
    <scope>NUCLEOTIDE SEQUENCE [LARGE SCALE GENOMIC DNA]</scope>
    <source>
        <strain evidence="1 2">ATCC BAA-909</strain>
    </source>
</reference>
<dbReference type="AlphaFoldDB" id="A0A1T4N4A8"/>
<evidence type="ECO:0000313" key="2">
    <source>
        <dbReference type="Proteomes" id="UP000190395"/>
    </source>
</evidence>
<dbReference type="GeneID" id="303367337"/>
<dbReference type="EMBL" id="FUXC01000005">
    <property type="protein sequence ID" value="SJZ73678.1"/>
    <property type="molecule type" value="Genomic_DNA"/>
</dbReference>
<evidence type="ECO:0000313" key="1">
    <source>
        <dbReference type="EMBL" id="SJZ73678.1"/>
    </source>
</evidence>